<proteinExistence type="predicted"/>
<dbReference type="AlphaFoldDB" id="A0AAU9CK96"/>
<dbReference type="EMBL" id="AP025314">
    <property type="protein sequence ID" value="BDD09725.1"/>
    <property type="molecule type" value="Genomic_DNA"/>
</dbReference>
<evidence type="ECO:0000313" key="2">
    <source>
        <dbReference type="Proteomes" id="UP001348817"/>
    </source>
</evidence>
<dbReference type="RefSeq" id="WP_338391320.1">
    <property type="nucleotide sequence ID" value="NZ_AP025314.1"/>
</dbReference>
<protein>
    <submittedName>
        <fullName evidence="1">Uncharacterized protein</fullName>
    </submittedName>
</protein>
<sequence length="174" mass="19574">MMREAVAHLRNEEYILIDAGAKTFLLGDIRIQSCYENAREKLGELIVHQEVLVPDVGWIQDYVTKMPDLAWDIIDFSEKPLSICLPGGRHVAEGLLENDGGLFVRVCKEKAIHKLIYNFGRGVFCLHLKASAKDVGVLTLDKKVLHLQASEIGFEPNPKRMSLGLEGEVKFWDA</sequence>
<gene>
    <name evidence="1" type="ORF">FUAX_21570</name>
</gene>
<dbReference type="Proteomes" id="UP001348817">
    <property type="component" value="Chromosome"/>
</dbReference>
<evidence type="ECO:0000313" key="1">
    <source>
        <dbReference type="EMBL" id="BDD09725.1"/>
    </source>
</evidence>
<keyword evidence="2" id="KW-1185">Reference proteome</keyword>
<dbReference type="KEGG" id="fax:FUAX_21570"/>
<organism evidence="1 2">
    <name type="scientific">Fulvitalea axinellae</name>
    <dbReference type="NCBI Taxonomy" id="1182444"/>
    <lineage>
        <taxon>Bacteria</taxon>
        <taxon>Pseudomonadati</taxon>
        <taxon>Bacteroidota</taxon>
        <taxon>Cytophagia</taxon>
        <taxon>Cytophagales</taxon>
        <taxon>Persicobacteraceae</taxon>
        <taxon>Fulvitalea</taxon>
    </lineage>
</organism>
<name>A0AAU9CK96_9BACT</name>
<reference evidence="1 2" key="1">
    <citation type="submission" date="2021-12" db="EMBL/GenBank/DDBJ databases">
        <title>Genome sequencing of bacteria with rrn-lacking chromosome and rrn-plasmid.</title>
        <authorList>
            <person name="Anda M."/>
            <person name="Iwasaki W."/>
        </authorList>
    </citation>
    <scope>NUCLEOTIDE SEQUENCE [LARGE SCALE GENOMIC DNA]</scope>
    <source>
        <strain evidence="1 2">DSM 100852</strain>
    </source>
</reference>
<accession>A0AAU9CK96</accession>